<dbReference type="InterPro" id="IPR057232">
    <property type="entry name" value="DUF7910"/>
</dbReference>
<dbReference type="Gene3D" id="3.20.20.80">
    <property type="entry name" value="Glycosidases"/>
    <property type="match status" value="1"/>
</dbReference>
<dbReference type="GO" id="GO:0007163">
    <property type="term" value="P:establishment or maintenance of cell polarity"/>
    <property type="evidence" value="ECO:0007669"/>
    <property type="project" value="TreeGrafter"/>
</dbReference>
<dbReference type="CDD" id="cd00257">
    <property type="entry name" value="beta-trefoil_FSCN-like"/>
    <property type="match status" value="1"/>
</dbReference>
<dbReference type="InterPro" id="IPR017853">
    <property type="entry name" value="GH"/>
</dbReference>
<evidence type="ECO:0000259" key="6">
    <source>
        <dbReference type="Pfam" id="PF25490"/>
    </source>
</evidence>
<keyword evidence="2 4" id="KW-0378">Hydrolase</keyword>
<feature type="domain" description="Glycoside hydrolase family 5" evidence="5">
    <location>
        <begin position="208"/>
        <end position="480"/>
    </location>
</feature>
<dbReference type="GO" id="GO:0051017">
    <property type="term" value="P:actin filament bundle assembly"/>
    <property type="evidence" value="ECO:0007669"/>
    <property type="project" value="TreeGrafter"/>
</dbReference>
<dbReference type="PANTHER" id="PTHR10551">
    <property type="entry name" value="FASCIN"/>
    <property type="match status" value="1"/>
</dbReference>
<gene>
    <name evidence="7" type="ORF">G2W53_029569</name>
</gene>
<dbReference type="GO" id="GO:0016477">
    <property type="term" value="P:cell migration"/>
    <property type="evidence" value="ECO:0007669"/>
    <property type="project" value="TreeGrafter"/>
</dbReference>
<keyword evidence="8" id="KW-1185">Reference proteome</keyword>
<proteinExistence type="inferred from homology"/>
<comment type="caution">
    <text evidence="7">The sequence shown here is derived from an EMBL/GenBank/DDBJ whole genome shotgun (WGS) entry which is preliminary data.</text>
</comment>
<dbReference type="AlphaFoldDB" id="A0A834W9S1"/>
<evidence type="ECO:0000256" key="2">
    <source>
        <dbReference type="ARBA" id="ARBA00022801"/>
    </source>
</evidence>
<dbReference type="GO" id="GO:0015629">
    <property type="term" value="C:actin cytoskeleton"/>
    <property type="evidence" value="ECO:0007669"/>
    <property type="project" value="TreeGrafter"/>
</dbReference>
<dbReference type="GO" id="GO:0051015">
    <property type="term" value="F:actin filament binding"/>
    <property type="evidence" value="ECO:0007669"/>
    <property type="project" value="InterPro"/>
</dbReference>
<dbReference type="Proteomes" id="UP000634136">
    <property type="component" value="Unassembled WGS sequence"/>
</dbReference>
<protein>
    <submittedName>
        <fullName evidence="7">Putative glucan 1,3-beta-glucosidase A</fullName>
    </submittedName>
</protein>
<organism evidence="7 8">
    <name type="scientific">Senna tora</name>
    <dbReference type="NCBI Taxonomy" id="362788"/>
    <lineage>
        <taxon>Eukaryota</taxon>
        <taxon>Viridiplantae</taxon>
        <taxon>Streptophyta</taxon>
        <taxon>Embryophyta</taxon>
        <taxon>Tracheophyta</taxon>
        <taxon>Spermatophyta</taxon>
        <taxon>Magnoliopsida</taxon>
        <taxon>eudicotyledons</taxon>
        <taxon>Gunneridae</taxon>
        <taxon>Pentapetalae</taxon>
        <taxon>rosids</taxon>
        <taxon>fabids</taxon>
        <taxon>Fabales</taxon>
        <taxon>Fabaceae</taxon>
        <taxon>Caesalpinioideae</taxon>
        <taxon>Cassia clade</taxon>
        <taxon>Senna</taxon>
    </lineage>
</organism>
<dbReference type="EMBL" id="JAAIUW010000009">
    <property type="protein sequence ID" value="KAF7815600.1"/>
    <property type="molecule type" value="Genomic_DNA"/>
</dbReference>
<evidence type="ECO:0000259" key="5">
    <source>
        <dbReference type="Pfam" id="PF00150"/>
    </source>
</evidence>
<keyword evidence="3 4" id="KW-0326">Glycosidase</keyword>
<dbReference type="SUPFAM" id="SSF51445">
    <property type="entry name" value="(Trans)glycosidases"/>
    <property type="match status" value="1"/>
</dbReference>
<dbReference type="GO" id="GO:0004553">
    <property type="term" value="F:hydrolase activity, hydrolyzing O-glycosyl compounds"/>
    <property type="evidence" value="ECO:0007669"/>
    <property type="project" value="InterPro"/>
</dbReference>
<dbReference type="GO" id="GO:0000272">
    <property type="term" value="P:polysaccharide catabolic process"/>
    <property type="evidence" value="ECO:0007669"/>
    <property type="project" value="InterPro"/>
</dbReference>
<feature type="domain" description="DUF7910" evidence="6">
    <location>
        <begin position="35"/>
        <end position="171"/>
    </location>
</feature>
<reference evidence="7" key="1">
    <citation type="submission" date="2020-09" db="EMBL/GenBank/DDBJ databases">
        <title>Genome-Enabled Discovery of Anthraquinone Biosynthesis in Senna tora.</title>
        <authorList>
            <person name="Kang S.-H."/>
            <person name="Pandey R.P."/>
            <person name="Lee C.-M."/>
            <person name="Sim J.-S."/>
            <person name="Jeong J.-T."/>
            <person name="Choi B.-S."/>
            <person name="Jung M."/>
            <person name="Ginzburg D."/>
            <person name="Zhao K."/>
            <person name="Won S.Y."/>
            <person name="Oh T.-J."/>
            <person name="Yu Y."/>
            <person name="Kim N.-H."/>
            <person name="Lee O.R."/>
            <person name="Lee T.-H."/>
            <person name="Bashyal P."/>
            <person name="Kim T.-S."/>
            <person name="Lee W.-H."/>
            <person name="Kawkins C."/>
            <person name="Kim C.-K."/>
            <person name="Kim J.S."/>
            <person name="Ahn B.O."/>
            <person name="Rhee S.Y."/>
            <person name="Sohng J.K."/>
        </authorList>
    </citation>
    <scope>NUCLEOTIDE SEQUENCE</scope>
    <source>
        <tissue evidence="7">Leaf</tissue>
    </source>
</reference>
<evidence type="ECO:0000313" key="7">
    <source>
        <dbReference type="EMBL" id="KAF7815600.1"/>
    </source>
</evidence>
<evidence type="ECO:0000313" key="8">
    <source>
        <dbReference type="Proteomes" id="UP000634136"/>
    </source>
</evidence>
<name>A0A834W9S1_9FABA</name>
<evidence type="ECO:0000256" key="4">
    <source>
        <dbReference type="RuleBase" id="RU361153"/>
    </source>
</evidence>
<evidence type="ECO:0000256" key="1">
    <source>
        <dbReference type="ARBA" id="ARBA00005641"/>
    </source>
</evidence>
<dbReference type="InterPro" id="IPR001547">
    <property type="entry name" value="Glyco_hydro_5"/>
</dbReference>
<dbReference type="SUPFAM" id="SSF50405">
    <property type="entry name" value="Actin-crosslinking proteins"/>
    <property type="match status" value="1"/>
</dbReference>
<comment type="similarity">
    <text evidence="1 4">Belongs to the glycosyl hydrolase 5 (cellulase A) family.</text>
</comment>
<dbReference type="PANTHER" id="PTHR10551:SF14">
    <property type="entry name" value="CELLULASE CONTAINING PROTEIN, EXPRESSED"/>
    <property type="match status" value="1"/>
</dbReference>
<dbReference type="GO" id="GO:0005737">
    <property type="term" value="C:cytoplasm"/>
    <property type="evidence" value="ECO:0007669"/>
    <property type="project" value="TreeGrafter"/>
</dbReference>
<dbReference type="OrthoDB" id="62120at2759"/>
<dbReference type="InterPro" id="IPR008999">
    <property type="entry name" value="Actin-crosslinking"/>
</dbReference>
<dbReference type="Pfam" id="PF25490">
    <property type="entry name" value="DUF7910"/>
    <property type="match status" value="1"/>
</dbReference>
<accession>A0A834W9S1</accession>
<dbReference type="Gene3D" id="2.80.10.50">
    <property type="match status" value="1"/>
</dbReference>
<sequence length="500" mass="56686">MASAQSGFKVRGTNLAGWLLIEGFVTPHLFDLVPNKDFLDGTTLEFESVATKKNLCVNPGEVEGGDDWTNAPDKFRLWRLGENTFEFRLRNGKFVGLDGNLRTNVVAVPTNGTIKFEIIKKSDGKDCKTVRIRASTGKYLRVHSDDSVTADVAEVTGWEDNDPTVFNYTMVPVYKMAAHTDITGDFQLQNGLGSKAAEVMQKHYESFVVEKDFELMREYGVNAVRIPVGWWTAYDPNPPFPYVSGSLKALDNALYWAQKYGIKVILDLHAAPGSQSGVAHSGTRDGSVEWGKTDETINQTLEVIEIFAKRYQNHESLYGIELLNEPRYPDVSLESVEKYYRAAHGVIRKYNPTVHVIFNEMLSFDFGNEDEHALFRALLPLAKSLDNTVIDVHWYNFFIDSKEAKDHINYVTEKRNQDMSHHTTHLTSDNGKVLLFIGEWSCGGTTGAELTESEAQEFVRAQIQVYDQASFGWTFLAWNHQQHFWSLKWLLQKNLVNLRS</sequence>
<dbReference type="InterPro" id="IPR010431">
    <property type="entry name" value="Fascin"/>
</dbReference>
<dbReference type="Pfam" id="PF00150">
    <property type="entry name" value="Cellulase"/>
    <property type="match status" value="1"/>
</dbReference>
<evidence type="ECO:0000256" key="3">
    <source>
        <dbReference type="ARBA" id="ARBA00023295"/>
    </source>
</evidence>